<dbReference type="Proteomes" id="UP000822688">
    <property type="component" value="Chromosome 11"/>
</dbReference>
<dbReference type="InterPro" id="IPR045849">
    <property type="entry name" value="IP5P_plant"/>
</dbReference>
<protein>
    <recommendedName>
        <fullName evidence="4">Inositol polyphosphate-related phosphatase domain-containing protein</fullName>
    </recommendedName>
</protein>
<dbReference type="FunFam" id="3.60.10.10:FF:000102">
    <property type="entry name" value="Predicted protein"/>
    <property type="match status" value="1"/>
</dbReference>
<dbReference type="SUPFAM" id="SSF56219">
    <property type="entry name" value="DNase I-like"/>
    <property type="match status" value="1"/>
</dbReference>
<evidence type="ECO:0000256" key="3">
    <source>
        <dbReference type="SAM" id="MobiDB-lite"/>
    </source>
</evidence>
<dbReference type="GO" id="GO:0046856">
    <property type="term" value="P:phosphatidylinositol dephosphorylation"/>
    <property type="evidence" value="ECO:0007669"/>
    <property type="project" value="InterPro"/>
</dbReference>
<dbReference type="FunFam" id="3.60.10.10:FF:000168">
    <property type="entry name" value="Predicted protein"/>
    <property type="match status" value="1"/>
</dbReference>
<dbReference type="GO" id="GO:0004445">
    <property type="term" value="F:inositol-polyphosphate 5-phosphatase activity"/>
    <property type="evidence" value="ECO:0007669"/>
    <property type="project" value="InterPro"/>
</dbReference>
<dbReference type="Pfam" id="PF22669">
    <property type="entry name" value="Exo_endo_phos2"/>
    <property type="match status" value="1"/>
</dbReference>
<organism evidence="5 6">
    <name type="scientific">Ceratodon purpureus</name>
    <name type="common">Fire moss</name>
    <name type="synonym">Dicranum purpureum</name>
    <dbReference type="NCBI Taxonomy" id="3225"/>
    <lineage>
        <taxon>Eukaryota</taxon>
        <taxon>Viridiplantae</taxon>
        <taxon>Streptophyta</taxon>
        <taxon>Embryophyta</taxon>
        <taxon>Bryophyta</taxon>
        <taxon>Bryophytina</taxon>
        <taxon>Bryopsida</taxon>
        <taxon>Dicranidae</taxon>
        <taxon>Pseudoditrichales</taxon>
        <taxon>Ditrichaceae</taxon>
        <taxon>Ceratodon</taxon>
    </lineage>
</organism>
<keyword evidence="6" id="KW-1185">Reference proteome</keyword>
<sequence>MESSNSMQDRQPESWPRLLLKKWLSFKETGDDFDRDVDSNAEEFSESEDFEDSDGVEGSGDEDTRGLTESDPDTDASPNADSRHNKPLLRAPSETLREQFVVNNEYKIAVGTWNVGGLLPPDDINLDGFLDSSDPADIYVLGFQEIVPLSTNNVLCVEDDAPTVTWDGLIRQALNTRVKCCERPQRSCSIPVSPAWDKKDVIADVPEVSDVNGLMSTIVTEEALESSLLHQKFPNSSDSQWLKERTRARNLDQTVKDLTKNVKTAEDWLREANMPDDDVTEETPLVNPSQSLTKHSCHQYSRVASKQMVGIFISVWVRSDLRRYVNNVKVCVVGCGILNFLRNKGAVSVSMSLHQTSFCFVCTHLTSGHKAGDELRRNADVADVLRRTTFPRLVKLSGMQLPETIMAHDRIIWLGDLNYRIDLPDDETWILVNQCDWKTLLPKDQLKVERDAGRVFQGWEECAINFPPTYKFVVESDEYFGEHTFKGDKRRTPAWCDRILCHGKGLRQLSYVMVEAKLSDHRPVIARFIADVESVSGRKLRKACRLSNDAKVNVEELLPRTIPVGKIHGLHNSEDIEHSIEHCCKTRPTSRNIF</sequence>
<feature type="compositionally biased region" description="Acidic residues" evidence="3">
    <location>
        <begin position="39"/>
        <end position="61"/>
    </location>
</feature>
<name>A0A8T0GC53_CERPU</name>
<accession>A0A8T0GC53</accession>
<evidence type="ECO:0000259" key="4">
    <source>
        <dbReference type="SMART" id="SM00128"/>
    </source>
</evidence>
<evidence type="ECO:0000256" key="2">
    <source>
        <dbReference type="ARBA" id="ARBA00022801"/>
    </source>
</evidence>
<dbReference type="PANTHER" id="PTHR45666:SF22">
    <property type="entry name" value="TYPE I INOSITOL POLYPHOSPHATE 5-PHOSPHATASE 4"/>
    <property type="match status" value="1"/>
</dbReference>
<evidence type="ECO:0000256" key="1">
    <source>
        <dbReference type="ARBA" id="ARBA00010768"/>
    </source>
</evidence>
<dbReference type="EMBL" id="CM026432">
    <property type="protein sequence ID" value="KAG0556610.1"/>
    <property type="molecule type" value="Genomic_DNA"/>
</dbReference>
<feature type="region of interest" description="Disordered" evidence="3">
    <location>
        <begin position="30"/>
        <end position="90"/>
    </location>
</feature>
<comment type="similarity">
    <text evidence="1">Belongs to the inositol polyphosphate 5-phosphatase family.</text>
</comment>
<dbReference type="PANTHER" id="PTHR45666">
    <property type="entry name" value="TYPE IV INOSITOL POLYPHOSPHATE 5-PHOSPHATASE 9"/>
    <property type="match status" value="1"/>
</dbReference>
<comment type="caution">
    <text evidence="5">The sequence shown here is derived from an EMBL/GenBank/DDBJ whole genome shotgun (WGS) entry which is preliminary data.</text>
</comment>
<evidence type="ECO:0000313" key="6">
    <source>
        <dbReference type="Proteomes" id="UP000822688"/>
    </source>
</evidence>
<dbReference type="InterPro" id="IPR000300">
    <property type="entry name" value="IPPc"/>
</dbReference>
<proteinExistence type="inferred from homology"/>
<dbReference type="GO" id="GO:0034485">
    <property type="term" value="F:phosphatidylinositol-3,4,5-trisphosphate 5-phosphatase activity"/>
    <property type="evidence" value="ECO:0007669"/>
    <property type="project" value="TreeGrafter"/>
</dbReference>
<dbReference type="GO" id="GO:0004439">
    <property type="term" value="F:phosphatidylinositol-4,5-bisphosphate 5-phosphatase activity"/>
    <property type="evidence" value="ECO:0007669"/>
    <property type="project" value="TreeGrafter"/>
</dbReference>
<dbReference type="InterPro" id="IPR036691">
    <property type="entry name" value="Endo/exonu/phosph_ase_sf"/>
</dbReference>
<dbReference type="AlphaFoldDB" id="A0A8T0GC53"/>
<dbReference type="Gene3D" id="3.60.10.10">
    <property type="entry name" value="Endonuclease/exonuclease/phosphatase"/>
    <property type="match status" value="2"/>
</dbReference>
<dbReference type="SMART" id="SM00128">
    <property type="entry name" value="IPPc"/>
    <property type="match status" value="1"/>
</dbReference>
<keyword evidence="2" id="KW-0378">Hydrolase</keyword>
<evidence type="ECO:0000313" key="5">
    <source>
        <dbReference type="EMBL" id="KAG0556610.1"/>
    </source>
</evidence>
<gene>
    <name evidence="5" type="ORF">KC19_11G067000</name>
</gene>
<feature type="domain" description="Inositol polyphosphate-related phosphatase" evidence="4">
    <location>
        <begin position="253"/>
        <end position="536"/>
    </location>
</feature>
<reference evidence="5 6" key="1">
    <citation type="submission" date="2020-06" db="EMBL/GenBank/DDBJ databases">
        <title>WGS assembly of Ceratodon purpureus strain R40.</title>
        <authorList>
            <person name="Carey S.B."/>
            <person name="Jenkins J."/>
            <person name="Shu S."/>
            <person name="Lovell J.T."/>
            <person name="Sreedasyam A."/>
            <person name="Maumus F."/>
            <person name="Tiley G.P."/>
            <person name="Fernandez-Pozo N."/>
            <person name="Barry K."/>
            <person name="Chen C."/>
            <person name="Wang M."/>
            <person name="Lipzen A."/>
            <person name="Daum C."/>
            <person name="Saski C.A."/>
            <person name="Payton A.C."/>
            <person name="Mcbreen J.C."/>
            <person name="Conrad R.E."/>
            <person name="Kollar L.M."/>
            <person name="Olsson S."/>
            <person name="Huttunen S."/>
            <person name="Landis J.B."/>
            <person name="Wickett N.J."/>
            <person name="Johnson M.G."/>
            <person name="Rensing S.A."/>
            <person name="Grimwood J."/>
            <person name="Schmutz J."/>
            <person name="Mcdaniel S.F."/>
        </authorList>
    </citation>
    <scope>NUCLEOTIDE SEQUENCE [LARGE SCALE GENOMIC DNA]</scope>
    <source>
        <strain evidence="5 6">R40</strain>
    </source>
</reference>